<keyword evidence="3" id="KW-1185">Reference proteome</keyword>
<dbReference type="InterPro" id="IPR033396">
    <property type="entry name" value="DUF5107"/>
</dbReference>
<accession>A0ABX0TE00</accession>
<comment type="caution">
    <text evidence="2">The sequence shown here is derived from an EMBL/GenBank/DDBJ whole genome shotgun (WGS) entry which is preliminary data.</text>
</comment>
<proteinExistence type="predicted"/>
<dbReference type="RefSeq" id="WP_239528815.1">
    <property type="nucleotide sequence ID" value="NZ_BAAAVO010000009.1"/>
</dbReference>
<protein>
    <recommendedName>
        <fullName evidence="1">DUF5107 domain-containing protein</fullName>
    </recommendedName>
</protein>
<reference evidence="2 3" key="1">
    <citation type="submission" date="2020-03" db="EMBL/GenBank/DDBJ databases">
        <title>Genomic Encyclopedia of Type Strains, Phase III (KMG-III): the genomes of soil and plant-associated and newly described type strains.</title>
        <authorList>
            <person name="Whitman W."/>
        </authorList>
    </citation>
    <scope>NUCLEOTIDE SEQUENCE [LARGE SCALE GENOMIC DNA]</scope>
    <source>
        <strain evidence="2 3">CECT 4207</strain>
    </source>
</reference>
<dbReference type="Pfam" id="PF17128">
    <property type="entry name" value="DUF5107"/>
    <property type="match status" value="1"/>
</dbReference>
<evidence type="ECO:0000313" key="2">
    <source>
        <dbReference type="EMBL" id="NIJ00717.1"/>
    </source>
</evidence>
<feature type="domain" description="DUF5107" evidence="1">
    <location>
        <begin position="69"/>
        <end position="349"/>
    </location>
</feature>
<organism evidence="2 3">
    <name type="scientific">Paenarthrobacter ilicis</name>
    <dbReference type="NCBI Taxonomy" id="43665"/>
    <lineage>
        <taxon>Bacteria</taxon>
        <taxon>Bacillati</taxon>
        <taxon>Actinomycetota</taxon>
        <taxon>Actinomycetes</taxon>
        <taxon>Micrococcales</taxon>
        <taxon>Micrococcaceae</taxon>
        <taxon>Paenarthrobacter</taxon>
    </lineage>
</organism>
<dbReference type="Gene3D" id="2.70.98.10">
    <property type="match status" value="1"/>
</dbReference>
<dbReference type="SUPFAM" id="SSF48452">
    <property type="entry name" value="TPR-like"/>
    <property type="match status" value="1"/>
</dbReference>
<dbReference type="InterPro" id="IPR014718">
    <property type="entry name" value="GH-type_carb-bd"/>
</dbReference>
<evidence type="ECO:0000259" key="1">
    <source>
        <dbReference type="Pfam" id="PF17128"/>
    </source>
</evidence>
<dbReference type="Gene3D" id="1.25.40.10">
    <property type="entry name" value="Tetratricopeptide repeat domain"/>
    <property type="match status" value="1"/>
</dbReference>
<dbReference type="EMBL" id="JAAOZD010000002">
    <property type="protein sequence ID" value="NIJ00717.1"/>
    <property type="molecule type" value="Genomic_DNA"/>
</dbReference>
<gene>
    <name evidence="2" type="ORF">FHR86_001030</name>
</gene>
<dbReference type="InterPro" id="IPR011990">
    <property type="entry name" value="TPR-like_helical_dom_sf"/>
</dbReference>
<dbReference type="Proteomes" id="UP000802392">
    <property type="component" value="Unassembled WGS sequence"/>
</dbReference>
<sequence length="655" mass="71858">MSARNTTGEDPLWAGRTTVTKSTLRLTMAHLGPLNPLPVVAADPVHPYTVGQGVPEELQASVRFGGVPNVYPYLQQDNYSREAAPREVPAVVLENSKLKVTVLPSLGGRIWELLDKTTGKQLLHTHSAPQLANLALRNAWFAGGLEWNIGTRGHSPTTVEPLHTALVTAPDGKRILRMWEYERLREVVFQVDIWLPAESPVLFAAVRIRNPNNHAVPMYWWSNAAIPERERTRVIAPADHAYGSDYATTITRVRPADHHGYDATWPVKNPHAADFFFDVRPDQQGWVVAADEDGDGLAMLSSSRLRGKKLFVWGQGPGGKRWQEWLSPGAGPYAEIQAGLAQTQFEHLSMPAGAEWTWVEAYGNGRLDAAAAHSPDWRGAVQHATERLKGLVSHRDLEDMLPTAVRDADIPPSRMIMVGGGWGVVERSRRRRAGMPWLDESGTPFVNGSLTPEQEPWLALLRGSPFDGADNYVAGEDWEELLGADSGSEACFHRATMQHARQDVAAAADGYRRILAVPGVRRRTRALAHRGLGLALLAMGKIQEGLAHLRDGVETDSSDVAFLVEAVTLSIRHGDPVMARDMAESAPKEGAVVGRLRFLRAVALAQSGHQAEAAAILREGVEIPDIREGEDTIAELWERVCPGEPVPAAYRFGMH</sequence>
<name>A0ABX0TE00_9MICC</name>
<evidence type="ECO:0000313" key="3">
    <source>
        <dbReference type="Proteomes" id="UP000802392"/>
    </source>
</evidence>